<dbReference type="AlphaFoldDB" id="A0A0F5IQY1"/>
<reference evidence="2 3" key="1">
    <citation type="submission" date="2013-04" db="EMBL/GenBank/DDBJ databases">
        <title>The Genome Sequence of Parabacteroides goldsteinii DSM 19448.</title>
        <authorList>
            <consortium name="The Broad Institute Genomics Platform"/>
            <person name="Earl A."/>
            <person name="Ward D."/>
            <person name="Feldgarden M."/>
            <person name="Gevers D."/>
            <person name="Martens E."/>
            <person name="Sakamoto M."/>
            <person name="Benno Y."/>
            <person name="Song Y."/>
            <person name="Liu C."/>
            <person name="Lee J."/>
            <person name="Bolanos M."/>
            <person name="Vaisanen M.L."/>
            <person name="Finegold S.M."/>
            <person name="Walker B."/>
            <person name="Young S."/>
            <person name="Zeng Q."/>
            <person name="Gargeya S."/>
            <person name="Fitzgerald M."/>
            <person name="Haas B."/>
            <person name="Abouelleil A."/>
            <person name="Allen A.W."/>
            <person name="Alvarado L."/>
            <person name="Arachchi H.M."/>
            <person name="Berlin A.M."/>
            <person name="Chapman S.B."/>
            <person name="Gainer-Dewar J."/>
            <person name="Goldberg J."/>
            <person name="Griggs A."/>
            <person name="Gujja S."/>
            <person name="Hansen M."/>
            <person name="Howarth C."/>
            <person name="Imamovic A."/>
            <person name="Ireland A."/>
            <person name="Larimer J."/>
            <person name="McCowan C."/>
            <person name="Murphy C."/>
            <person name="Pearson M."/>
            <person name="Poon T.W."/>
            <person name="Priest M."/>
            <person name="Roberts A."/>
            <person name="Saif S."/>
            <person name="Shea T."/>
            <person name="Sisk P."/>
            <person name="Sykes S."/>
            <person name="Wortman J."/>
            <person name="Nusbaum C."/>
            <person name="Birren B."/>
        </authorList>
    </citation>
    <scope>NUCLEOTIDE SEQUENCE [LARGE SCALE GENOMIC DNA]</scope>
    <source>
        <strain evidence="2 3">DSM 19448</strain>
    </source>
</reference>
<evidence type="ECO:0000313" key="2">
    <source>
        <dbReference type="EMBL" id="KKB47740.1"/>
    </source>
</evidence>
<dbReference type="EMBL" id="AQHV01000025">
    <property type="protein sequence ID" value="KKB47740.1"/>
    <property type="molecule type" value="Genomic_DNA"/>
</dbReference>
<sequence>MKKITVLTSLYKCQKYLQGYFDWVRQIDNPEEVEILLLHNAPSQVELDIIQQNILELPFVRHIIISELEGLYATWNRGIRMAEGQYVCVWNVDDIRFPESLSLQAATLDENPDILLTYCDFHHMYQYGCISDEKVINEDFLFSSSVFFVSHQIGCFPMWRKVLHEKFGYFDEQFFLVADFDFQIRLARTGKVRKTEGALGAYLEDAPEKLSSNQKRQTIERNIVYLRYAVWEYLNWFTLFSINKEHAFQIKNGNEWISVSSVFDSYWEYRKKRYPKLFNSIWKQPRGLAAFIKHCLLNK</sequence>
<gene>
    <name evidence="2" type="ORF">HMPREF1535_04597</name>
</gene>
<protein>
    <recommendedName>
        <fullName evidence="1">Glycosyltransferase 2-like domain-containing protein</fullName>
    </recommendedName>
</protein>
<feature type="domain" description="Glycosyltransferase 2-like" evidence="1">
    <location>
        <begin position="6"/>
        <end position="115"/>
    </location>
</feature>
<dbReference type="GeneID" id="69981213"/>
<dbReference type="STRING" id="927665.HMPREF1535_04597"/>
<proteinExistence type="predicted"/>
<accession>A0A0F5IQY1</accession>
<dbReference type="Gene3D" id="3.90.550.10">
    <property type="entry name" value="Spore Coat Polysaccharide Biosynthesis Protein SpsA, Chain A"/>
    <property type="match status" value="1"/>
</dbReference>
<organism evidence="2 3">
    <name type="scientific">Parabacteroides goldsteinii DSM 19448 = WAL 12034</name>
    <dbReference type="NCBI Taxonomy" id="927665"/>
    <lineage>
        <taxon>Bacteria</taxon>
        <taxon>Pseudomonadati</taxon>
        <taxon>Bacteroidota</taxon>
        <taxon>Bacteroidia</taxon>
        <taxon>Bacteroidales</taxon>
        <taxon>Tannerellaceae</taxon>
        <taxon>Parabacteroides</taxon>
    </lineage>
</organism>
<dbReference type="RefSeq" id="WP_046147534.1">
    <property type="nucleotide sequence ID" value="NZ_KQ033913.1"/>
</dbReference>
<dbReference type="InterPro" id="IPR001173">
    <property type="entry name" value="Glyco_trans_2-like"/>
</dbReference>
<dbReference type="PATRIC" id="fig|927665.4.peg.4717"/>
<dbReference type="HOGENOM" id="CLU_917190_0_0_10"/>
<dbReference type="PANTHER" id="PTHR22916:SF3">
    <property type="entry name" value="UDP-GLCNAC:BETAGAL BETA-1,3-N-ACETYLGLUCOSAMINYLTRANSFERASE-LIKE PROTEIN 1"/>
    <property type="match status" value="1"/>
</dbReference>
<evidence type="ECO:0000259" key="1">
    <source>
        <dbReference type="Pfam" id="PF00535"/>
    </source>
</evidence>
<dbReference type="GO" id="GO:0016758">
    <property type="term" value="F:hexosyltransferase activity"/>
    <property type="evidence" value="ECO:0007669"/>
    <property type="project" value="UniProtKB-ARBA"/>
</dbReference>
<evidence type="ECO:0000313" key="3">
    <source>
        <dbReference type="Proteomes" id="UP000033047"/>
    </source>
</evidence>
<dbReference type="Pfam" id="PF00535">
    <property type="entry name" value="Glycos_transf_2"/>
    <property type="match status" value="1"/>
</dbReference>
<dbReference type="PANTHER" id="PTHR22916">
    <property type="entry name" value="GLYCOSYLTRANSFERASE"/>
    <property type="match status" value="1"/>
</dbReference>
<name>A0A0F5IQY1_9BACT</name>
<dbReference type="SUPFAM" id="SSF53448">
    <property type="entry name" value="Nucleotide-diphospho-sugar transferases"/>
    <property type="match status" value="1"/>
</dbReference>
<dbReference type="Proteomes" id="UP000033047">
    <property type="component" value="Unassembled WGS sequence"/>
</dbReference>
<comment type="caution">
    <text evidence="2">The sequence shown here is derived from an EMBL/GenBank/DDBJ whole genome shotgun (WGS) entry which is preliminary data.</text>
</comment>
<dbReference type="InterPro" id="IPR029044">
    <property type="entry name" value="Nucleotide-diphossugar_trans"/>
</dbReference>